<evidence type="ECO:0000313" key="2">
    <source>
        <dbReference type="EMBL" id="GAA3534456.1"/>
    </source>
</evidence>
<organism evidence="2 3">
    <name type="scientific">Nocardioides daeguensis</name>
    <dbReference type="NCBI Taxonomy" id="908359"/>
    <lineage>
        <taxon>Bacteria</taxon>
        <taxon>Bacillati</taxon>
        <taxon>Actinomycetota</taxon>
        <taxon>Actinomycetes</taxon>
        <taxon>Propionibacteriales</taxon>
        <taxon>Nocardioidaceae</taxon>
        <taxon>Nocardioides</taxon>
    </lineage>
</organism>
<evidence type="ECO:0000259" key="1">
    <source>
        <dbReference type="SMART" id="SM01006"/>
    </source>
</evidence>
<comment type="caution">
    <text evidence="2">The sequence shown here is derived from an EMBL/GenBank/DDBJ whole genome shotgun (WGS) entry which is preliminary data.</text>
</comment>
<evidence type="ECO:0000313" key="3">
    <source>
        <dbReference type="Proteomes" id="UP001500301"/>
    </source>
</evidence>
<dbReference type="PANTHER" id="PTHR31438:SF1">
    <property type="entry name" value="LYSINE N-ACYLTRANSFERASE C17G9.06C-RELATED"/>
    <property type="match status" value="1"/>
</dbReference>
<name>A0ABP6VGH8_9ACTN</name>
<dbReference type="PANTHER" id="PTHR31438">
    <property type="entry name" value="LYSINE N-ACYLTRANSFERASE C17G9.06C-RELATED"/>
    <property type="match status" value="1"/>
</dbReference>
<reference evidence="3" key="1">
    <citation type="journal article" date="2019" name="Int. J. Syst. Evol. Microbiol.">
        <title>The Global Catalogue of Microorganisms (GCM) 10K type strain sequencing project: providing services to taxonomists for standard genome sequencing and annotation.</title>
        <authorList>
            <consortium name="The Broad Institute Genomics Platform"/>
            <consortium name="The Broad Institute Genome Sequencing Center for Infectious Disease"/>
            <person name="Wu L."/>
            <person name="Ma J."/>
        </authorList>
    </citation>
    <scope>NUCLEOTIDE SEQUENCE [LARGE SCALE GENOMIC DNA]</scope>
    <source>
        <strain evidence="3">JCM 17460</strain>
    </source>
</reference>
<gene>
    <name evidence="2" type="ORF">GCM10022263_23140</name>
</gene>
<proteinExistence type="predicted"/>
<feature type="domain" description="Acyltransferase MbtK/IucB-like conserved" evidence="1">
    <location>
        <begin position="6"/>
        <end position="53"/>
    </location>
</feature>
<dbReference type="InterPro" id="IPR019432">
    <property type="entry name" value="Acyltransferase_MbtK/IucB-like"/>
</dbReference>
<dbReference type="Pfam" id="PF13523">
    <property type="entry name" value="Acetyltransf_8"/>
    <property type="match status" value="1"/>
</dbReference>
<protein>
    <submittedName>
        <fullName evidence="2">GNAT family N-acetyltransferase</fullName>
    </submittedName>
</protein>
<sequence length="184" mass="20267">MSVTVRPVDPTADAALLHAWVTQPRAAFWGMSDHTVEEVALVYGWIRDQAHLAAYLLLVDHQPLGLLHTYDPELDEIGEWYDRASGDVGVHLFLADDPRRAGRTPEVLAAGLDFLAHLPGCRRLVFEPDARNAASVGLLERLGCTRGPLVELRTSIAEKPAQFFFMDRDRARQVARTLGTGGAS</sequence>
<dbReference type="Proteomes" id="UP001500301">
    <property type="component" value="Unassembled WGS sequence"/>
</dbReference>
<dbReference type="RefSeq" id="WP_218235625.1">
    <property type="nucleotide sequence ID" value="NZ_BAABBB010000012.1"/>
</dbReference>
<keyword evidence="3" id="KW-1185">Reference proteome</keyword>
<dbReference type="EMBL" id="BAABBB010000012">
    <property type="protein sequence ID" value="GAA3534456.1"/>
    <property type="molecule type" value="Genomic_DNA"/>
</dbReference>
<accession>A0ABP6VGH8</accession>
<dbReference type="SMART" id="SM01006">
    <property type="entry name" value="AlcB"/>
    <property type="match status" value="1"/>
</dbReference>